<dbReference type="AlphaFoldDB" id="A0A8I1ED06"/>
<organism evidence="2 3">
    <name type="scientific">Pseudomonas putida</name>
    <name type="common">Arthrobacter siderocapsulatus</name>
    <dbReference type="NCBI Taxonomy" id="303"/>
    <lineage>
        <taxon>Bacteria</taxon>
        <taxon>Pseudomonadati</taxon>
        <taxon>Pseudomonadota</taxon>
        <taxon>Gammaproteobacteria</taxon>
        <taxon>Pseudomonadales</taxon>
        <taxon>Pseudomonadaceae</taxon>
        <taxon>Pseudomonas</taxon>
    </lineage>
</organism>
<evidence type="ECO:0000313" key="2">
    <source>
        <dbReference type="EMBL" id="MBI6883008.1"/>
    </source>
</evidence>
<sequence length="83" mass="10065">MAAHYITRRPRLGPVDAQIVYPLLLLMIHPRIWTLYVFAFMVLFLWYLSKKGVSAMMMTRIVRRFIVGNRRQIRSPWRRHYGM</sequence>
<dbReference type="InterPro" id="IPR047756">
    <property type="entry name" value="IcmT-like"/>
</dbReference>
<dbReference type="RefSeq" id="WP_198746626.1">
    <property type="nucleotide sequence ID" value="NZ_JAEHTE010000002.1"/>
</dbReference>
<keyword evidence="1" id="KW-0472">Membrane</keyword>
<gene>
    <name evidence="2" type="primary">icmT</name>
    <name evidence="2" type="ORF">JEU22_03700</name>
</gene>
<proteinExistence type="predicted"/>
<protein>
    <submittedName>
        <fullName evidence="2">IcmT/TraK family protein</fullName>
    </submittedName>
</protein>
<evidence type="ECO:0000313" key="3">
    <source>
        <dbReference type="Proteomes" id="UP000637061"/>
    </source>
</evidence>
<accession>A0A8I1ED06</accession>
<dbReference type="NCBIfam" id="NF038220">
    <property type="entry name" value="IcmT_TraK"/>
    <property type="match status" value="1"/>
</dbReference>
<name>A0A8I1ED06_PSEPU</name>
<evidence type="ECO:0000256" key="1">
    <source>
        <dbReference type="SAM" id="Phobius"/>
    </source>
</evidence>
<dbReference type="EMBL" id="JAEHTE010000002">
    <property type="protein sequence ID" value="MBI6883008.1"/>
    <property type="molecule type" value="Genomic_DNA"/>
</dbReference>
<feature type="transmembrane region" description="Helical" evidence="1">
    <location>
        <begin position="20"/>
        <end position="48"/>
    </location>
</feature>
<reference evidence="2" key="1">
    <citation type="submission" date="2020-12" db="EMBL/GenBank/DDBJ databases">
        <title>Enhanced detection system for hospital associated transmission using whole genome sequencing surveillance.</title>
        <authorList>
            <person name="Harrison L.H."/>
            <person name="Van Tyne D."/>
            <person name="Marsh J.W."/>
            <person name="Griffith M.P."/>
            <person name="Snyder D.J."/>
            <person name="Cooper V.S."/>
            <person name="Mustapha M."/>
        </authorList>
    </citation>
    <scope>NUCLEOTIDE SEQUENCE</scope>
    <source>
        <strain evidence="2">PSB00042</strain>
    </source>
</reference>
<comment type="caution">
    <text evidence="2">The sequence shown here is derived from an EMBL/GenBank/DDBJ whole genome shotgun (WGS) entry which is preliminary data.</text>
</comment>
<keyword evidence="1" id="KW-1133">Transmembrane helix</keyword>
<dbReference type="Proteomes" id="UP000637061">
    <property type="component" value="Unassembled WGS sequence"/>
</dbReference>
<keyword evidence="1" id="KW-0812">Transmembrane</keyword>